<reference evidence="2" key="1">
    <citation type="submission" date="2016-04" db="EMBL/GenBank/DDBJ databases">
        <authorList>
            <person name="Nguyen H.D."/>
            <person name="Samba Siva P."/>
            <person name="Cullis J."/>
            <person name="Levesque C.A."/>
            <person name="Hambleton S."/>
        </authorList>
    </citation>
    <scope>NUCLEOTIDE SEQUENCE</scope>
    <source>
        <strain evidence="2">DAOMC 236416</strain>
    </source>
</reference>
<comment type="caution">
    <text evidence="2">The sequence shown here is derived from an EMBL/GenBank/DDBJ whole genome shotgun (WGS) entry which is preliminary data.</text>
</comment>
<dbReference type="Proteomes" id="UP000077521">
    <property type="component" value="Unassembled WGS sequence"/>
</dbReference>
<feature type="region of interest" description="Disordered" evidence="1">
    <location>
        <begin position="150"/>
        <end position="199"/>
    </location>
</feature>
<gene>
    <name evidence="2" type="ORF">A4X13_0g711</name>
</gene>
<feature type="compositionally biased region" description="Polar residues" evidence="1">
    <location>
        <begin position="102"/>
        <end position="111"/>
    </location>
</feature>
<proteinExistence type="predicted"/>
<feature type="region of interest" description="Disordered" evidence="1">
    <location>
        <begin position="1"/>
        <end position="40"/>
    </location>
</feature>
<name>A0A177TS52_9BASI</name>
<evidence type="ECO:0000256" key="1">
    <source>
        <dbReference type="SAM" id="MobiDB-lite"/>
    </source>
</evidence>
<keyword evidence="3" id="KW-1185">Reference proteome</keyword>
<reference evidence="2" key="2">
    <citation type="journal article" date="2019" name="IMA Fungus">
        <title>Genome sequencing and comparison of five Tilletia species to identify candidate genes for the detection of regulated species infecting wheat.</title>
        <authorList>
            <person name="Nguyen H.D.T."/>
            <person name="Sultana T."/>
            <person name="Kesanakurti P."/>
            <person name="Hambleton S."/>
        </authorList>
    </citation>
    <scope>NUCLEOTIDE SEQUENCE</scope>
    <source>
        <strain evidence="2">DAOMC 236416</strain>
    </source>
</reference>
<dbReference type="EMBL" id="LWDF02000023">
    <property type="protein sequence ID" value="KAE8259903.1"/>
    <property type="molecule type" value="Genomic_DNA"/>
</dbReference>
<feature type="compositionally biased region" description="Polar residues" evidence="1">
    <location>
        <begin position="361"/>
        <end position="372"/>
    </location>
</feature>
<protein>
    <submittedName>
        <fullName evidence="2">Uncharacterized protein</fullName>
    </submittedName>
</protein>
<feature type="region of interest" description="Disordered" evidence="1">
    <location>
        <begin position="909"/>
        <end position="930"/>
    </location>
</feature>
<dbReference type="OrthoDB" id="3358013at2759"/>
<feature type="region of interest" description="Disordered" evidence="1">
    <location>
        <begin position="356"/>
        <end position="426"/>
    </location>
</feature>
<organism evidence="2 3">
    <name type="scientific">Tilletia indica</name>
    <dbReference type="NCBI Taxonomy" id="43049"/>
    <lineage>
        <taxon>Eukaryota</taxon>
        <taxon>Fungi</taxon>
        <taxon>Dikarya</taxon>
        <taxon>Basidiomycota</taxon>
        <taxon>Ustilaginomycotina</taxon>
        <taxon>Exobasidiomycetes</taxon>
        <taxon>Tilletiales</taxon>
        <taxon>Tilletiaceae</taxon>
        <taxon>Tilletia</taxon>
    </lineage>
</organism>
<feature type="region of interest" description="Disordered" evidence="1">
    <location>
        <begin position="716"/>
        <end position="743"/>
    </location>
</feature>
<feature type="region of interest" description="Disordered" evidence="1">
    <location>
        <begin position="91"/>
        <end position="111"/>
    </location>
</feature>
<feature type="compositionally biased region" description="Low complexity" evidence="1">
    <location>
        <begin position="716"/>
        <end position="732"/>
    </location>
</feature>
<dbReference type="AlphaFoldDB" id="A0A177TS52"/>
<sequence length="1083" mass="116688">MLATVMRKDRVSPSTRRSEAPKPSGKAPARKQSFSSALGRREKINVVSKASLAMLNPRLAMGMESGDVFDSPDTRGSREWSAAMASLKNANKPVWGDEEGRTPSTKWSASPTPELEAFTMEDLVMAPSTSAQDTNPNDAPLLWVSTQLSDEPQGLESDEIPSPTRGQERERKLSSKRSNGTLSRLFSWKKGGKGGKMPWNDLEPMPSLPMSYSASELAMPHSAPPTVTTFDLSGGPLQTSQSENWGVATSMYAESASLPCSPVRDVSGHDLPAALQTQTRPNASRVQSTRVRSTYRLSRMQSLPSIRIHDITMPTKEEAPAMPTLEKVKLASSVTSPSLTSSPAWDSTFGNLLNECGTPTMRPTSRYVSSTGRGVPSFSPNKFKDVFSPQLRGSTFVSESDSKAGRRRSRSLGAGNAPPRLSRFGSPPTVFSPASPNMGAFLPNVGEVSTPDFAELAAFAAQHSFASLGMNDQIQICPPATNRSPLARENSTSTASSSCRSSFEEQDAVVIVAQTSQARREDLTQRARAVPISSPSLSTAARSPFSTSQSQFIVTVMPPTPDLGAESTPRMGGLADASVFEVNPSWMQDQEIVIEGQTSPLRTSRSLKNESPSARIKARRDTVVMDNTYGMPQYRDLDGLTSHITPTMSFDYFDPSTLQQERIDKFGGVDFAGLKRERRNSEYSDFTEVSDFSSSSSAAAGPFAFAQSLSQSTLTYSPSSSTLGSDSPHSSTQKYEHLSPTTNHEAEQIARRYKFSSRGPLDFNLPRSTSSSSTRLEVDDFSDTEGSELGYMAAKSPVTGALESDEAFKADATFAGMYVNANRLSVMSTMAEGSLSPQLELGGKLDFGFQLPPTGLPRSKSVNDESCGSALRTGLAMWDNDSSSSLRGDDLAGGSFLRSASVGNLATRHQPGAAMISPRSLSDNGARKALQAGSRPNLHYGASSTVSGSNCEVQHGAADETLFEDLHTLALSNGHGFGIDEPLLHARPSNESQRPVLVSPGGLNRVRSSKVITGSVGMSGHNEMDFRPLHSSFRSYGTQNHNYQQQKHHLPRNHPAAAGTRPLRWRHSSQDSNGSDRGYVMAL</sequence>
<feature type="compositionally biased region" description="Basic and acidic residues" evidence="1">
    <location>
        <begin position="1"/>
        <end position="20"/>
    </location>
</feature>
<feature type="region of interest" description="Disordered" evidence="1">
    <location>
        <begin position="1044"/>
        <end position="1083"/>
    </location>
</feature>
<evidence type="ECO:0000313" key="2">
    <source>
        <dbReference type="EMBL" id="KAE8259903.1"/>
    </source>
</evidence>
<evidence type="ECO:0000313" key="3">
    <source>
        <dbReference type="Proteomes" id="UP000077521"/>
    </source>
</evidence>
<accession>A0A177TS52</accession>